<keyword evidence="2" id="KW-0479">Metal-binding</keyword>
<dbReference type="PANTHER" id="PTHR10359:SF19">
    <property type="entry name" value="DNA REPAIR GLYCOSYLASE MJ1434-RELATED"/>
    <property type="match status" value="1"/>
</dbReference>
<dbReference type="Gene3D" id="1.10.340.30">
    <property type="entry name" value="Hypothetical protein, domain 2"/>
    <property type="match status" value="1"/>
</dbReference>
<accession>A0A1L8RDZ9</accession>
<evidence type="ECO:0000313" key="6">
    <source>
        <dbReference type="EMBL" id="OJG18000.1"/>
    </source>
</evidence>
<dbReference type="SUPFAM" id="SSF48150">
    <property type="entry name" value="DNA-glycosylase"/>
    <property type="match status" value="1"/>
</dbReference>
<evidence type="ECO:0000256" key="2">
    <source>
        <dbReference type="ARBA" id="ARBA00022723"/>
    </source>
</evidence>
<dbReference type="AlphaFoldDB" id="A0A1L8RDZ9"/>
<dbReference type="SMART" id="SM00478">
    <property type="entry name" value="ENDO3c"/>
    <property type="match status" value="1"/>
</dbReference>
<organism evidence="6 7">
    <name type="scientific">Enterococcus canis</name>
    <dbReference type="NCBI Taxonomy" id="214095"/>
    <lineage>
        <taxon>Bacteria</taxon>
        <taxon>Bacillati</taxon>
        <taxon>Bacillota</taxon>
        <taxon>Bacilli</taxon>
        <taxon>Lactobacillales</taxon>
        <taxon>Enterococcaceae</taxon>
        <taxon>Enterococcus</taxon>
    </lineage>
</organism>
<name>A0A1L8RDZ9_9ENTE</name>
<keyword evidence="1" id="KW-0004">4Fe-4S</keyword>
<dbReference type="Proteomes" id="UP000181884">
    <property type="component" value="Unassembled WGS sequence"/>
</dbReference>
<gene>
    <name evidence="6" type="ORF">RU97_GL002073</name>
</gene>
<keyword evidence="4" id="KW-0411">Iron-sulfur</keyword>
<dbReference type="PIRSF" id="PIRSF001435">
    <property type="entry name" value="Nth"/>
    <property type="match status" value="1"/>
</dbReference>
<protein>
    <submittedName>
        <fullName evidence="6">Deoxyribonuclease I</fullName>
    </submittedName>
</protein>
<dbReference type="GO" id="GO:0006284">
    <property type="term" value="P:base-excision repair"/>
    <property type="evidence" value="ECO:0007669"/>
    <property type="project" value="InterPro"/>
</dbReference>
<evidence type="ECO:0000259" key="5">
    <source>
        <dbReference type="SMART" id="SM00478"/>
    </source>
</evidence>
<sequence>MFSIQPLYERFAQHYPVGERWWPGNSLWEIWIGAILVQNTRWYNVELSLTQLRQAALLTPQALHNLTIDELIPYIRSSGFYQAKARALIAGSHWFASYDYDLAKIRTKATAALRQELLALPGIGNETADVLLVYLFDKVVFIADTYARRLFLRLGVSSKNYRDLQRQLLLPTDFTNQQAQELHGWIVDFGKEHPTDTDWQHSFLADLHLTKKHPPK</sequence>
<evidence type="ECO:0000313" key="7">
    <source>
        <dbReference type="Proteomes" id="UP000181884"/>
    </source>
</evidence>
<dbReference type="InterPro" id="IPR011257">
    <property type="entry name" value="DNA_glycosylase"/>
</dbReference>
<dbReference type="GO" id="GO:0003824">
    <property type="term" value="F:catalytic activity"/>
    <property type="evidence" value="ECO:0007669"/>
    <property type="project" value="InterPro"/>
</dbReference>
<dbReference type="EMBL" id="JXKH01000005">
    <property type="protein sequence ID" value="OJG18000.1"/>
    <property type="molecule type" value="Genomic_DNA"/>
</dbReference>
<keyword evidence="7" id="KW-1185">Reference proteome</keyword>
<dbReference type="CDD" id="cd00056">
    <property type="entry name" value="ENDO3c"/>
    <property type="match status" value="1"/>
</dbReference>
<evidence type="ECO:0000256" key="4">
    <source>
        <dbReference type="ARBA" id="ARBA00023014"/>
    </source>
</evidence>
<dbReference type="STRING" id="214095.RU97_GL002073"/>
<dbReference type="GO" id="GO:0046872">
    <property type="term" value="F:metal ion binding"/>
    <property type="evidence" value="ECO:0007669"/>
    <property type="project" value="UniProtKB-KW"/>
</dbReference>
<comment type="caution">
    <text evidence="6">The sequence shown here is derived from an EMBL/GenBank/DDBJ whole genome shotgun (WGS) entry which is preliminary data.</text>
</comment>
<feature type="domain" description="HhH-GPD" evidence="5">
    <location>
        <begin position="36"/>
        <end position="192"/>
    </location>
</feature>
<keyword evidence="3" id="KW-0408">Iron</keyword>
<dbReference type="Pfam" id="PF00730">
    <property type="entry name" value="HhH-GPD"/>
    <property type="match status" value="1"/>
</dbReference>
<evidence type="ECO:0000256" key="1">
    <source>
        <dbReference type="ARBA" id="ARBA00022485"/>
    </source>
</evidence>
<dbReference type="InterPro" id="IPR003265">
    <property type="entry name" value="HhH-GPD_domain"/>
</dbReference>
<evidence type="ECO:0000256" key="3">
    <source>
        <dbReference type="ARBA" id="ARBA00023004"/>
    </source>
</evidence>
<proteinExistence type="predicted"/>
<reference evidence="6 7" key="1">
    <citation type="submission" date="2014-12" db="EMBL/GenBank/DDBJ databases">
        <title>Draft genome sequences of 29 type strains of Enterococci.</title>
        <authorList>
            <person name="Zhong Z."/>
            <person name="Sun Z."/>
            <person name="Liu W."/>
            <person name="Zhang W."/>
            <person name="Zhang H."/>
        </authorList>
    </citation>
    <scope>NUCLEOTIDE SEQUENCE [LARGE SCALE GENOMIC DNA]</scope>
    <source>
        <strain evidence="6 7">DSM 17029</strain>
    </source>
</reference>
<dbReference type="PANTHER" id="PTHR10359">
    <property type="entry name" value="A/G-SPECIFIC ADENINE GLYCOSYLASE/ENDONUCLEASE III"/>
    <property type="match status" value="1"/>
</dbReference>
<dbReference type="GO" id="GO:0051539">
    <property type="term" value="F:4 iron, 4 sulfur cluster binding"/>
    <property type="evidence" value="ECO:0007669"/>
    <property type="project" value="UniProtKB-KW"/>
</dbReference>